<evidence type="ECO:0000313" key="2">
    <source>
        <dbReference type="EMBL" id="KFM26605.1"/>
    </source>
</evidence>
<keyword evidence="3" id="KW-1185">Reference proteome</keyword>
<protein>
    <submittedName>
        <fullName evidence="2">Uncharacterized protein</fullName>
    </submittedName>
</protein>
<dbReference type="Proteomes" id="UP000028924">
    <property type="component" value="Unassembled WGS sequence"/>
</dbReference>
<evidence type="ECO:0000256" key="1">
    <source>
        <dbReference type="SAM" id="MobiDB-lite"/>
    </source>
</evidence>
<dbReference type="KEGG" id="apro:F751_2192"/>
<sequence length="159" mass="16409">MGAAASRAPGRRRCGPAPSPAAPWRSRRRCGSRPARQRPLRGQPPRAPPPGCIFLRGGVESGAEMCGCMCVHEGAHAPAQVHDGVSSNGAHSFYTVHQLVVLSLPSTIRAPITPPSHLAPHRGMPHPFPHLHSSATVGTGPNPGASAPGPTRAEASGNT</sequence>
<evidence type="ECO:0000313" key="3">
    <source>
        <dbReference type="Proteomes" id="UP000028924"/>
    </source>
</evidence>
<feature type="compositionally biased region" description="Basic residues" evidence="1">
    <location>
        <begin position="25"/>
        <end position="39"/>
    </location>
</feature>
<accession>A0A087SLK1</accession>
<dbReference type="AlphaFoldDB" id="A0A087SLK1"/>
<proteinExistence type="predicted"/>
<dbReference type="EMBL" id="KL662129">
    <property type="protein sequence ID" value="KFM26605.1"/>
    <property type="molecule type" value="Genomic_DNA"/>
</dbReference>
<dbReference type="RefSeq" id="XP_011399543.1">
    <property type="nucleotide sequence ID" value="XM_011401241.1"/>
</dbReference>
<name>A0A087SLK1_AUXPR</name>
<organism evidence="2 3">
    <name type="scientific">Auxenochlorella protothecoides</name>
    <name type="common">Green microalga</name>
    <name type="synonym">Chlorella protothecoides</name>
    <dbReference type="NCBI Taxonomy" id="3075"/>
    <lineage>
        <taxon>Eukaryota</taxon>
        <taxon>Viridiplantae</taxon>
        <taxon>Chlorophyta</taxon>
        <taxon>core chlorophytes</taxon>
        <taxon>Trebouxiophyceae</taxon>
        <taxon>Chlorellales</taxon>
        <taxon>Chlorellaceae</taxon>
        <taxon>Auxenochlorella</taxon>
    </lineage>
</organism>
<reference evidence="2 3" key="1">
    <citation type="journal article" date="2014" name="BMC Genomics">
        <title>Oil accumulation mechanisms of the oleaginous microalga Chlorella protothecoides revealed through its genome, transcriptomes, and proteomes.</title>
        <authorList>
            <person name="Gao C."/>
            <person name="Wang Y."/>
            <person name="Shen Y."/>
            <person name="Yan D."/>
            <person name="He X."/>
            <person name="Dai J."/>
            <person name="Wu Q."/>
        </authorList>
    </citation>
    <scope>NUCLEOTIDE SEQUENCE [LARGE SCALE GENOMIC DNA]</scope>
    <source>
        <strain evidence="2 3">0710</strain>
    </source>
</reference>
<feature type="region of interest" description="Disordered" evidence="1">
    <location>
        <begin position="114"/>
        <end position="159"/>
    </location>
</feature>
<feature type="region of interest" description="Disordered" evidence="1">
    <location>
        <begin position="1"/>
        <end position="49"/>
    </location>
</feature>
<gene>
    <name evidence="2" type="ORF">F751_2192</name>
</gene>
<dbReference type="GeneID" id="23613583"/>